<keyword evidence="2" id="KW-1185">Reference proteome</keyword>
<proteinExistence type="predicted"/>
<dbReference type="EMBL" id="JAYRBN010000056">
    <property type="protein sequence ID" value="KAL2743556.1"/>
    <property type="molecule type" value="Genomic_DNA"/>
</dbReference>
<evidence type="ECO:0000313" key="1">
    <source>
        <dbReference type="EMBL" id="KAL2743556.1"/>
    </source>
</evidence>
<evidence type="ECO:0000313" key="2">
    <source>
        <dbReference type="Proteomes" id="UP001607303"/>
    </source>
</evidence>
<dbReference type="Proteomes" id="UP001607303">
    <property type="component" value="Unassembled WGS sequence"/>
</dbReference>
<gene>
    <name evidence="1" type="ORF">V1477_009045</name>
</gene>
<dbReference type="AlphaFoldDB" id="A0ABD2CER3"/>
<accession>A0ABD2CER3</accession>
<comment type="caution">
    <text evidence="1">The sequence shown here is derived from an EMBL/GenBank/DDBJ whole genome shotgun (WGS) entry which is preliminary data.</text>
</comment>
<sequence>MPFRFGSFELLSKLEMYKTPLTDCSAVHTVGFRHLETRPVVSTFRFQRTKRSPRQKIDFGKALKYAAIRPVVLVLYNFRYNLNIDFDISQVLPTQVPPRGGLLLAPENTTSVPANIGVSVLPILPKFMRKDFGKILKNTAICSVILAVYKITAHHKYFRPRSHREEVAASGDPRTNGDSTFNNYYYYQKSKATGQSPLHDEFKPPNAKIAAPCVSAFGNRLTHSSTIQHRKLRSPLEHNRSCFRDKRRNPKLNPTALTVTYTSIPETLRRVC</sequence>
<reference evidence="1 2" key="1">
    <citation type="journal article" date="2024" name="Ann. Entomol. Soc. Am.">
        <title>Genomic analyses of the southern and eastern yellowjacket wasps (Hymenoptera: Vespidae) reveal evolutionary signatures of social life.</title>
        <authorList>
            <person name="Catto M.A."/>
            <person name="Caine P.B."/>
            <person name="Orr S.E."/>
            <person name="Hunt B.G."/>
            <person name="Goodisman M.A.D."/>
        </authorList>
    </citation>
    <scope>NUCLEOTIDE SEQUENCE [LARGE SCALE GENOMIC DNA]</scope>
    <source>
        <strain evidence="1">232</strain>
        <tissue evidence="1">Head and thorax</tissue>
    </source>
</reference>
<name>A0ABD2CER3_VESMC</name>
<organism evidence="1 2">
    <name type="scientific">Vespula maculifrons</name>
    <name type="common">Eastern yellow jacket</name>
    <name type="synonym">Wasp</name>
    <dbReference type="NCBI Taxonomy" id="7453"/>
    <lineage>
        <taxon>Eukaryota</taxon>
        <taxon>Metazoa</taxon>
        <taxon>Ecdysozoa</taxon>
        <taxon>Arthropoda</taxon>
        <taxon>Hexapoda</taxon>
        <taxon>Insecta</taxon>
        <taxon>Pterygota</taxon>
        <taxon>Neoptera</taxon>
        <taxon>Endopterygota</taxon>
        <taxon>Hymenoptera</taxon>
        <taxon>Apocrita</taxon>
        <taxon>Aculeata</taxon>
        <taxon>Vespoidea</taxon>
        <taxon>Vespidae</taxon>
        <taxon>Vespinae</taxon>
        <taxon>Vespula</taxon>
    </lineage>
</organism>
<protein>
    <submittedName>
        <fullName evidence="1">Uncharacterized protein</fullName>
    </submittedName>
</protein>